<accession>A0A1I6VQP2</accession>
<feature type="signal peptide" evidence="1">
    <location>
        <begin position="1"/>
        <end position="20"/>
    </location>
</feature>
<keyword evidence="1" id="KW-0732">Signal</keyword>
<protein>
    <recommendedName>
        <fullName evidence="4">Lipoprotein</fullName>
    </recommendedName>
</protein>
<dbReference type="EMBL" id="FOZZ01000016">
    <property type="protein sequence ID" value="SFT15979.1"/>
    <property type="molecule type" value="Genomic_DNA"/>
</dbReference>
<dbReference type="Proteomes" id="UP000198785">
    <property type="component" value="Unassembled WGS sequence"/>
</dbReference>
<evidence type="ECO:0000313" key="2">
    <source>
        <dbReference type="EMBL" id="SFT15979.1"/>
    </source>
</evidence>
<proteinExistence type="predicted"/>
<keyword evidence="3" id="KW-1185">Reference proteome</keyword>
<dbReference type="STRING" id="683125.SAMN05660206_11637"/>
<organism evidence="2 3">
    <name type="scientific">Sphingobacterium wenxiniae</name>
    <dbReference type="NCBI Taxonomy" id="683125"/>
    <lineage>
        <taxon>Bacteria</taxon>
        <taxon>Pseudomonadati</taxon>
        <taxon>Bacteroidota</taxon>
        <taxon>Sphingobacteriia</taxon>
        <taxon>Sphingobacteriales</taxon>
        <taxon>Sphingobacteriaceae</taxon>
        <taxon>Sphingobacterium</taxon>
    </lineage>
</organism>
<dbReference type="AlphaFoldDB" id="A0A1I6VQP2"/>
<feature type="chain" id="PRO_5011436668" description="Lipoprotein" evidence="1">
    <location>
        <begin position="21"/>
        <end position="185"/>
    </location>
</feature>
<evidence type="ECO:0000313" key="3">
    <source>
        <dbReference type="Proteomes" id="UP000198785"/>
    </source>
</evidence>
<reference evidence="2 3" key="1">
    <citation type="submission" date="2016-10" db="EMBL/GenBank/DDBJ databases">
        <authorList>
            <person name="de Groot N.N."/>
        </authorList>
    </citation>
    <scope>NUCLEOTIDE SEQUENCE [LARGE SCALE GENOMIC DNA]</scope>
    <source>
        <strain evidence="2 3">DSM 22789</strain>
    </source>
</reference>
<evidence type="ECO:0000256" key="1">
    <source>
        <dbReference type="SAM" id="SignalP"/>
    </source>
</evidence>
<gene>
    <name evidence="2" type="ORF">SAMN05660206_11637</name>
</gene>
<name>A0A1I6VQP2_9SPHI</name>
<dbReference type="RefSeq" id="WP_093367509.1">
    <property type="nucleotide sequence ID" value="NZ_FOZZ01000016.1"/>
</dbReference>
<sequence>MYRKIVYPMVLVLMAFHACQLPIGNQGENNASEEPKDTTTIIHKELIESPDTTVQVNPPTFVLDEFGTLTYDDPEMYFVCGVNKEKYMDHKYIYADGPDSLAFIHIDGKRHFLKTVDWFHFSFDKDDKEIYELTTVSTSDEYHVKVHQELEKREIAGSTWTGNITVVRKSDGAVYKSEIYGSSSH</sequence>
<evidence type="ECO:0008006" key="4">
    <source>
        <dbReference type="Google" id="ProtNLM"/>
    </source>
</evidence>